<accession>A0A7G9UZ83</accession>
<evidence type="ECO:0000313" key="1">
    <source>
        <dbReference type="EMBL" id="QNN99338.1"/>
    </source>
</evidence>
<organism evidence="1 2">
    <name type="scientific">Streptomyces phage Faust</name>
    <dbReference type="NCBI Taxonomy" id="2767565"/>
    <lineage>
        <taxon>Viruses</taxon>
        <taxon>Duplodnaviria</taxon>
        <taxon>Heunggongvirae</taxon>
        <taxon>Uroviricota</taxon>
        <taxon>Caudoviricetes</taxon>
        <taxon>Stanwilliamsviridae</taxon>
        <taxon>Loccivirinae</taxon>
        <taxon>Faustvirus</taxon>
        <taxon>Faustvirus faust</taxon>
    </lineage>
</organism>
<dbReference type="RefSeq" id="YP_010651845.1">
    <property type="nucleotide sequence ID" value="NC_070783.1"/>
</dbReference>
<gene>
    <name evidence="1" type="primary">266</name>
    <name evidence="1" type="ORF">SEA_FAUST_266</name>
</gene>
<sequence>MEKCRFCGKAITYAYREWWDENDDNACGETIHAPFLRTTLAPTPVVPTMGPVAKWRKNGSGRLVPLKGKRANPRKLITD</sequence>
<dbReference type="Proteomes" id="UP000516151">
    <property type="component" value="Segment"/>
</dbReference>
<proteinExistence type="predicted"/>
<name>A0A7G9UZ83_9CAUD</name>
<evidence type="ECO:0000313" key="2">
    <source>
        <dbReference type="Proteomes" id="UP000516151"/>
    </source>
</evidence>
<reference evidence="1 2" key="1">
    <citation type="submission" date="2020-06" db="EMBL/GenBank/DDBJ databases">
        <authorList>
            <person name="Arora M.N."/>
            <person name="Dalling M.T."/>
            <person name="Dawson S.P.M."/>
            <person name="Elia S.N."/>
            <person name="Burke B."/>
            <person name="Shaffer C.D."/>
            <person name="Weston-Hafer K.A."/>
            <person name="Garlena R.A."/>
            <person name="Russell D.A."/>
            <person name="Pope W.H."/>
            <person name="Jacobs-Sera D."/>
            <person name="Hatfull G.F."/>
        </authorList>
    </citation>
    <scope>NUCLEOTIDE SEQUENCE [LARGE SCALE GENOMIC DNA]</scope>
</reference>
<protein>
    <submittedName>
        <fullName evidence="1">Uncharacterized protein</fullName>
    </submittedName>
</protein>
<dbReference type="KEGG" id="vg:77927561"/>
<dbReference type="GeneID" id="77927561"/>
<keyword evidence="2" id="KW-1185">Reference proteome</keyword>
<dbReference type="EMBL" id="MT684598">
    <property type="protein sequence ID" value="QNN99338.1"/>
    <property type="molecule type" value="Genomic_DNA"/>
</dbReference>